<comment type="caution">
    <text evidence="2">The sequence shown here is derived from an EMBL/GenBank/DDBJ whole genome shotgun (WGS) entry which is preliminary data.</text>
</comment>
<evidence type="ECO:0000313" key="2">
    <source>
        <dbReference type="EMBL" id="TDO48002.1"/>
    </source>
</evidence>
<accession>A0A4R6KCK6</accession>
<dbReference type="Pfam" id="PF14325">
    <property type="entry name" value="DUF4383"/>
    <property type="match status" value="1"/>
</dbReference>
<name>A0A4R6KCK6_9ACTN</name>
<keyword evidence="1" id="KW-0472">Membrane</keyword>
<keyword evidence="1" id="KW-1133">Transmembrane helix</keyword>
<keyword evidence="1" id="KW-0812">Transmembrane</keyword>
<reference evidence="2 3" key="1">
    <citation type="submission" date="2019-03" db="EMBL/GenBank/DDBJ databases">
        <title>Genomic Encyclopedia of Type Strains, Phase III (KMG-III): the genomes of soil and plant-associated and newly described type strains.</title>
        <authorList>
            <person name="Whitman W."/>
        </authorList>
    </citation>
    <scope>NUCLEOTIDE SEQUENCE [LARGE SCALE GENOMIC DNA]</scope>
    <source>
        <strain evidence="2 3">VKM Ac-2527</strain>
    </source>
</reference>
<feature type="transmembrane region" description="Helical" evidence="1">
    <location>
        <begin position="20"/>
        <end position="40"/>
    </location>
</feature>
<keyword evidence="3" id="KW-1185">Reference proteome</keyword>
<dbReference type="RefSeq" id="WP_133801423.1">
    <property type="nucleotide sequence ID" value="NZ_SNWQ01000008.1"/>
</dbReference>
<feature type="transmembrane region" description="Helical" evidence="1">
    <location>
        <begin position="60"/>
        <end position="81"/>
    </location>
</feature>
<protein>
    <submittedName>
        <fullName evidence="2">Uncharacterized protein DUF4383</fullName>
    </submittedName>
</protein>
<organism evidence="2 3">
    <name type="scientific">Kribbella caucasensis</name>
    <dbReference type="NCBI Taxonomy" id="2512215"/>
    <lineage>
        <taxon>Bacteria</taxon>
        <taxon>Bacillati</taxon>
        <taxon>Actinomycetota</taxon>
        <taxon>Actinomycetes</taxon>
        <taxon>Propionibacteriales</taxon>
        <taxon>Kribbellaceae</taxon>
        <taxon>Kribbella</taxon>
    </lineage>
</organism>
<dbReference type="OrthoDB" id="572373at2"/>
<dbReference type="EMBL" id="SNWQ01000008">
    <property type="protein sequence ID" value="TDO48002.1"/>
    <property type="molecule type" value="Genomic_DNA"/>
</dbReference>
<evidence type="ECO:0000313" key="3">
    <source>
        <dbReference type="Proteomes" id="UP000295388"/>
    </source>
</evidence>
<feature type="transmembrane region" description="Helical" evidence="1">
    <location>
        <begin position="88"/>
        <end position="106"/>
    </location>
</feature>
<feature type="transmembrane region" description="Helical" evidence="1">
    <location>
        <begin position="126"/>
        <end position="143"/>
    </location>
</feature>
<evidence type="ECO:0000256" key="1">
    <source>
        <dbReference type="SAM" id="Phobius"/>
    </source>
</evidence>
<dbReference type="AlphaFoldDB" id="A0A4R6KCK6"/>
<gene>
    <name evidence="2" type="ORF">EV643_108319</name>
</gene>
<dbReference type="Proteomes" id="UP000295388">
    <property type="component" value="Unassembled WGS sequence"/>
</dbReference>
<sequence length="156" mass="16240">MSGSVNTHHSAGATTVQKAAVGVAIAFLAVGVLGFVPGITTDFDTIDFAGHHSDAMLLGLFQVSILHNIVHLLFGVVGLAMSRTARAARVYLIAGGAVYLVLWIYGLIIDQSSQANFVPVNTADNWLHLGLGLVMILLGLVLTRRATGPAAPASHS</sequence>
<proteinExistence type="predicted"/>